<dbReference type="EMBL" id="JANFYM010000008">
    <property type="protein sequence ID" value="MCQ4793376.1"/>
    <property type="molecule type" value="Genomic_DNA"/>
</dbReference>
<dbReference type="InterPro" id="IPR042229">
    <property type="entry name" value="Listeria/Bacterioides_rpt_sf"/>
</dbReference>
<name>A0AAW5K0R6_BIFAD</name>
<dbReference type="AlphaFoldDB" id="A0AAW5K0R6"/>
<dbReference type="RefSeq" id="WP_256134460.1">
    <property type="nucleotide sequence ID" value="NZ_JANFYM010000008.1"/>
</dbReference>
<dbReference type="GO" id="GO:0030313">
    <property type="term" value="C:cell envelope"/>
    <property type="evidence" value="ECO:0007669"/>
    <property type="project" value="UniProtKB-SubCell"/>
</dbReference>
<comment type="subcellular location">
    <subcellularLocation>
        <location evidence="1">Cell envelope</location>
    </subcellularLocation>
</comment>
<comment type="caution">
    <text evidence="3">The sequence shown here is derived from an EMBL/GenBank/DDBJ whole genome shotgun (WGS) entry which is preliminary data.</text>
</comment>
<dbReference type="InterPro" id="IPR013378">
    <property type="entry name" value="InlB-like_B-rpt"/>
</dbReference>
<evidence type="ECO:0000313" key="4">
    <source>
        <dbReference type="Proteomes" id="UP001206013"/>
    </source>
</evidence>
<gene>
    <name evidence="3" type="ORF">NE692_07895</name>
</gene>
<protein>
    <submittedName>
        <fullName evidence="3">InlB B-repeat-containing protein</fullName>
    </submittedName>
</protein>
<evidence type="ECO:0000256" key="1">
    <source>
        <dbReference type="ARBA" id="ARBA00004196"/>
    </source>
</evidence>
<dbReference type="Gene3D" id="2.60.40.4270">
    <property type="entry name" value="Listeria-Bacteroides repeat domain"/>
    <property type="match status" value="1"/>
</dbReference>
<feature type="chain" id="PRO_5043341485" evidence="2">
    <location>
        <begin position="31"/>
        <end position="536"/>
    </location>
</feature>
<dbReference type="Pfam" id="PF09479">
    <property type="entry name" value="Flg_new"/>
    <property type="match status" value="1"/>
</dbReference>
<proteinExistence type="predicted"/>
<organism evidence="3 4">
    <name type="scientific">Bifidobacterium adolescentis</name>
    <dbReference type="NCBI Taxonomy" id="1680"/>
    <lineage>
        <taxon>Bacteria</taxon>
        <taxon>Bacillati</taxon>
        <taxon>Actinomycetota</taxon>
        <taxon>Actinomycetes</taxon>
        <taxon>Bifidobacteriales</taxon>
        <taxon>Bifidobacteriaceae</taxon>
        <taxon>Bifidobacterium</taxon>
    </lineage>
</organism>
<feature type="signal peptide" evidence="2">
    <location>
        <begin position="1"/>
        <end position="30"/>
    </location>
</feature>
<dbReference type="Proteomes" id="UP001206013">
    <property type="component" value="Unassembled WGS sequence"/>
</dbReference>
<evidence type="ECO:0000313" key="3">
    <source>
        <dbReference type="EMBL" id="MCQ4793376.1"/>
    </source>
</evidence>
<reference evidence="3" key="1">
    <citation type="submission" date="2022-06" db="EMBL/GenBank/DDBJ databases">
        <title>Isolation of gut microbiota from human fecal samples.</title>
        <authorList>
            <person name="Pamer E.G."/>
            <person name="Barat B."/>
            <person name="Waligurski E."/>
            <person name="Medina S."/>
            <person name="Paddock L."/>
            <person name="Mostad J."/>
        </authorList>
    </citation>
    <scope>NUCLEOTIDE SEQUENCE</scope>
    <source>
        <strain evidence="3">SL.1.01</strain>
    </source>
</reference>
<sequence>MLRRIARRSIPVLAALLGLLAAFAAPPAHAATTYDITQIGKVDSFTFTDMQGRAINGTDTDGTAIADGVELADPHTKLAIRATISDLDKLDAGDQISIPVNLAGHFGFAYATWGSTVDVDGRTIATVSGSPTPTLTLTDAVKAFTTVSFTLNANTYASIVATHPEYEETESTLTVGPLKRTITNRKTTLYKDEYNGPVRGLDNLTGKVFGHMSIRLSGVFNRWLDGEIDDDMTKDIGMSYTITPLDVGIQRVDFYSQFRTCLGMATADGKHVSANSWEFAGLGVTFTAPSDKAFKDPTGALKAGQETWRENTDGSWSYAVNFGPFLDNSHATYSMSASHPDSLTQAILDKARAAKTMAQLVLCRFAVFPQSTEGNYRFRFDVSYYGPYVAGRSGSVVATTQSVSNSGSGTKAHTITYADTMSDATKGIRYSEGSQAVIGTNEWAHEGLAFTGWNTKSDGTGDAYRPGDTLTVTGDTTLYAQWKRVPETTMPDTGGTMLHRRLTTMLGGGLSSWPFRSSSCAGAGWAEPCKAGDVTC</sequence>
<accession>A0AAW5K0R6</accession>
<evidence type="ECO:0000256" key="2">
    <source>
        <dbReference type="SAM" id="SignalP"/>
    </source>
</evidence>
<keyword evidence="2" id="KW-0732">Signal</keyword>